<accession>A0A1U7NMX5</accession>
<dbReference type="AlphaFoldDB" id="A0A1U7NMX5"/>
<feature type="transmembrane region" description="Helical" evidence="1">
    <location>
        <begin position="16"/>
        <end position="34"/>
    </location>
</feature>
<evidence type="ECO:0000313" key="3">
    <source>
        <dbReference type="Proteomes" id="UP000186705"/>
    </source>
</evidence>
<feature type="transmembrane region" description="Helical" evidence="1">
    <location>
        <begin position="65"/>
        <end position="82"/>
    </location>
</feature>
<name>A0A1U7NMX5_9FIRM</name>
<gene>
    <name evidence="2" type="ORF">BO225_05630</name>
</gene>
<feature type="transmembrane region" description="Helical" evidence="1">
    <location>
        <begin position="180"/>
        <end position="200"/>
    </location>
</feature>
<feature type="transmembrane region" description="Helical" evidence="1">
    <location>
        <begin position="134"/>
        <end position="160"/>
    </location>
</feature>
<keyword evidence="1" id="KW-0812">Transmembrane</keyword>
<evidence type="ECO:0000256" key="1">
    <source>
        <dbReference type="SAM" id="Phobius"/>
    </source>
</evidence>
<feature type="transmembrane region" description="Helical" evidence="1">
    <location>
        <begin position="241"/>
        <end position="261"/>
    </location>
</feature>
<keyword evidence="3" id="KW-1185">Reference proteome</keyword>
<comment type="caution">
    <text evidence="2">The sequence shown here is derived from an EMBL/GenBank/DDBJ whole genome shotgun (WGS) entry which is preliminary data.</text>
</comment>
<proteinExistence type="predicted"/>
<organism evidence="2 3">
    <name type="scientific">Dubosiella newyorkensis</name>
    <dbReference type="NCBI Taxonomy" id="1862672"/>
    <lineage>
        <taxon>Bacteria</taxon>
        <taxon>Bacillati</taxon>
        <taxon>Bacillota</taxon>
        <taxon>Erysipelotrichia</taxon>
        <taxon>Erysipelotrichales</taxon>
        <taxon>Erysipelotrichaceae</taxon>
        <taxon>Dubosiella</taxon>
    </lineage>
</organism>
<protein>
    <recommendedName>
        <fullName evidence="4">DUF2232 domain-containing protein</fullName>
    </recommendedName>
</protein>
<reference evidence="2 3" key="1">
    <citation type="submission" date="2016-11" db="EMBL/GenBank/DDBJ databases">
        <title>Description of two novel members of the family Erysipelotrichaceae: Ileibacterium lipovorans gen. nov., sp. nov. and Dubosiella newyorkensis, gen. nov., sp. nov.</title>
        <authorList>
            <person name="Cox L.M."/>
            <person name="Sohn J."/>
            <person name="Tyrrell K.L."/>
            <person name="Citron D.M."/>
            <person name="Lawson P.A."/>
            <person name="Patel N.B."/>
            <person name="Iizumi T."/>
            <person name="Perez-Perez G.I."/>
            <person name="Goldstein E.J."/>
            <person name="Blaser M.J."/>
        </authorList>
    </citation>
    <scope>NUCLEOTIDE SEQUENCE [LARGE SCALE GENOMIC DNA]</scope>
    <source>
        <strain evidence="2 3">NYU-BL-A4</strain>
    </source>
</reference>
<sequence>MVMAIYALLLFLNEQFGLFIETTFSWAFCFPILIYASTQPIYPSIICAIGMILETLLFGGFTTWFYSWTSILIGLFYGICTWKRKTSAFKLGGVFILSFLSYWLIFFLYAKIFALDYMEDFKLFHEIFPFLDLFVFLTLTVVLLSLLQTICIHLLAMMIYIRMKIETVPMKKVWQIKPPLWLGVGSIILLVVFLASQSVIECSERANDLILIAFALDLMALDYYGVVYMIHYCIAHRKRQWTFFAILLGFIPPLCLISIGLGELDCLLSLRHRRSKKENGI</sequence>
<keyword evidence="1" id="KW-1133">Transmembrane helix</keyword>
<dbReference type="STRING" id="1862672.BO225_05630"/>
<evidence type="ECO:0008006" key="4">
    <source>
        <dbReference type="Google" id="ProtNLM"/>
    </source>
</evidence>
<keyword evidence="1" id="KW-0472">Membrane</keyword>
<evidence type="ECO:0000313" key="2">
    <source>
        <dbReference type="EMBL" id="OLU46647.1"/>
    </source>
</evidence>
<feature type="transmembrane region" description="Helical" evidence="1">
    <location>
        <begin position="94"/>
        <end position="114"/>
    </location>
</feature>
<dbReference type="Proteomes" id="UP000186705">
    <property type="component" value="Unassembled WGS sequence"/>
</dbReference>
<feature type="transmembrane region" description="Helical" evidence="1">
    <location>
        <begin position="212"/>
        <end position="234"/>
    </location>
</feature>
<dbReference type="EMBL" id="MPKA01000062">
    <property type="protein sequence ID" value="OLU46647.1"/>
    <property type="molecule type" value="Genomic_DNA"/>
</dbReference>